<name>A0A835CTQ5_APHGI</name>
<evidence type="ECO:0000313" key="3">
    <source>
        <dbReference type="Proteomes" id="UP000639338"/>
    </source>
</evidence>
<dbReference type="AlphaFoldDB" id="A0A835CTQ5"/>
<gene>
    <name evidence="2" type="ORF">HCN44_004914</name>
</gene>
<reference evidence="2 3" key="1">
    <citation type="submission" date="2020-08" db="EMBL/GenBank/DDBJ databases">
        <title>Aphidius gifuensis genome sequencing and assembly.</title>
        <authorList>
            <person name="Du Z."/>
        </authorList>
    </citation>
    <scope>NUCLEOTIDE SEQUENCE [LARGE SCALE GENOMIC DNA]</scope>
    <source>
        <strain evidence="2">YNYX2018</strain>
        <tissue evidence="2">Adults</tissue>
    </source>
</reference>
<proteinExistence type="predicted"/>
<dbReference type="Proteomes" id="UP000639338">
    <property type="component" value="Unassembled WGS sequence"/>
</dbReference>
<evidence type="ECO:0000256" key="1">
    <source>
        <dbReference type="SAM" id="MobiDB-lite"/>
    </source>
</evidence>
<evidence type="ECO:0000313" key="2">
    <source>
        <dbReference type="EMBL" id="KAF7992570.1"/>
    </source>
</evidence>
<accession>A0A835CTQ5</accession>
<dbReference type="EMBL" id="JACMRX010000003">
    <property type="protein sequence ID" value="KAF7992570.1"/>
    <property type="molecule type" value="Genomic_DNA"/>
</dbReference>
<organism evidence="2 3">
    <name type="scientific">Aphidius gifuensis</name>
    <name type="common">Parasitoid wasp</name>
    <dbReference type="NCBI Taxonomy" id="684658"/>
    <lineage>
        <taxon>Eukaryota</taxon>
        <taxon>Metazoa</taxon>
        <taxon>Ecdysozoa</taxon>
        <taxon>Arthropoda</taxon>
        <taxon>Hexapoda</taxon>
        <taxon>Insecta</taxon>
        <taxon>Pterygota</taxon>
        <taxon>Neoptera</taxon>
        <taxon>Endopterygota</taxon>
        <taxon>Hymenoptera</taxon>
        <taxon>Apocrita</taxon>
        <taxon>Ichneumonoidea</taxon>
        <taxon>Braconidae</taxon>
        <taxon>Aphidiinae</taxon>
        <taxon>Aphidius</taxon>
    </lineage>
</organism>
<sequence>MDNIQIAQPDVNDNADHDYALIIDASPRISTPENNATPPSIETGLIQEIIIDSATTHESKIMDNIQIAQPDVNDNADHDYALIIDASPRISTPENNATPPSIETGFIQEIIIDSTTTSESEIMDNIQIAQPDVNDNADHDYALIIDASPRISTPENNATPLCAVNSQSWRSDVAGVLPPGTVNVKAYSRKKKRELKKAGQQFKQDNAEFGEASWDHIEQAFDMDKMKPEGRRELTKLTE</sequence>
<protein>
    <submittedName>
        <fullName evidence="2">Uncharacterized protein</fullName>
    </submittedName>
</protein>
<comment type="caution">
    <text evidence="2">The sequence shown here is derived from an EMBL/GenBank/DDBJ whole genome shotgun (WGS) entry which is preliminary data.</text>
</comment>
<feature type="region of interest" description="Disordered" evidence="1">
    <location>
        <begin position="220"/>
        <end position="239"/>
    </location>
</feature>
<keyword evidence="3" id="KW-1185">Reference proteome</keyword>
<dbReference type="OrthoDB" id="7554768at2759"/>